<dbReference type="GO" id="GO:0040029">
    <property type="term" value="P:epigenetic regulation of gene expression"/>
    <property type="evidence" value="ECO:0007669"/>
    <property type="project" value="TreeGrafter"/>
</dbReference>
<dbReference type="InterPro" id="IPR023696">
    <property type="entry name" value="Ureohydrolase_dom_sf"/>
</dbReference>
<reference evidence="7 8" key="1">
    <citation type="submission" date="2015-11" db="EMBL/GenBank/DDBJ databases">
        <title>Complete genome sequencing of a biphenyl-degrading bacterium, Pseudomonas putida KF715 (=NBRC110667).</title>
        <authorList>
            <person name="Suenaga H."/>
            <person name="Fujihara N."/>
            <person name="Watanabe T."/>
            <person name="Hirose J."/>
            <person name="Kimura N."/>
            <person name="Yamazoe A."/>
            <person name="Hosoyama A."/>
            <person name="Shimodaira J."/>
            <person name="Furukawa K."/>
        </authorList>
    </citation>
    <scope>NUCLEOTIDE SEQUENCE [LARGE SCALE GENOMIC DNA]</scope>
    <source>
        <strain evidence="7 8">KF715</strain>
    </source>
</reference>
<evidence type="ECO:0000256" key="5">
    <source>
        <dbReference type="ARBA" id="ARBA00022833"/>
    </source>
</evidence>
<comment type="similarity">
    <text evidence="2">Belongs to the histone deacetylase family.</text>
</comment>
<dbReference type="SUPFAM" id="SSF52768">
    <property type="entry name" value="Arginase/deacetylase"/>
    <property type="match status" value="1"/>
</dbReference>
<feature type="domain" description="Histone deacetylase" evidence="6">
    <location>
        <begin position="33"/>
        <end position="335"/>
    </location>
</feature>
<evidence type="ECO:0000256" key="3">
    <source>
        <dbReference type="ARBA" id="ARBA00022723"/>
    </source>
</evidence>
<evidence type="ECO:0000313" key="8">
    <source>
        <dbReference type="Proteomes" id="UP000218731"/>
    </source>
</evidence>
<dbReference type="Pfam" id="PF00850">
    <property type="entry name" value="Hist_deacetyl"/>
    <property type="match status" value="1"/>
</dbReference>
<dbReference type="Gene3D" id="3.40.800.20">
    <property type="entry name" value="Histone deacetylase domain"/>
    <property type="match status" value="1"/>
</dbReference>
<accession>A0A1L7NE54</accession>
<keyword evidence="4 7" id="KW-0378">Hydrolase</keyword>
<dbReference type="PANTHER" id="PTHR10625">
    <property type="entry name" value="HISTONE DEACETYLASE HDAC1-RELATED"/>
    <property type="match status" value="1"/>
</dbReference>
<dbReference type="Proteomes" id="UP000218731">
    <property type="component" value="Chromosome 1"/>
</dbReference>
<dbReference type="InterPro" id="IPR023801">
    <property type="entry name" value="His_deacetylse_dom"/>
</dbReference>
<dbReference type="EMBL" id="AP015029">
    <property type="protein sequence ID" value="BAW23748.1"/>
    <property type="molecule type" value="Genomic_DNA"/>
</dbReference>
<comment type="cofactor">
    <cofactor evidence="1">
        <name>Zn(2+)</name>
        <dbReference type="ChEBI" id="CHEBI:29105"/>
    </cofactor>
</comment>
<gene>
    <name evidence="7" type="ORF">KF715C_ch31750</name>
</gene>
<evidence type="ECO:0000313" key="7">
    <source>
        <dbReference type="EMBL" id="BAW23748.1"/>
    </source>
</evidence>
<dbReference type="PRINTS" id="PR01270">
    <property type="entry name" value="HDASUPER"/>
</dbReference>
<dbReference type="InterPro" id="IPR037138">
    <property type="entry name" value="His_deacetylse_dom_sf"/>
</dbReference>
<dbReference type="AlphaFoldDB" id="A0A1L7NE54"/>
<name>A0A1L7NE54_PSEPU</name>
<dbReference type="GO" id="GO:0004407">
    <property type="term" value="F:histone deacetylase activity"/>
    <property type="evidence" value="ECO:0007669"/>
    <property type="project" value="TreeGrafter"/>
</dbReference>
<keyword evidence="5" id="KW-0862">Zinc</keyword>
<sequence>MKKDIRVLTVFSNNHRLHHGSELKDGAITPSFENPQRADTVLARVRSTGLGDVIAEQAFDRACYVAAHSERYVSFLENAWSEWAATGKTHDALPLVWPVRDLAIDREPGFIDGKLGFYAMDAGAPITAGTWEAVRSSADVALTGMQRIIDGADSAFALCRPPGHHAAREYMGGYCYLNNAAIAAERCLSQGARRVAVLDVDFHHGNGTQNIFYDRPDVFFASLHGDPHVSYPYFSGYAHEQGAGAGEGFNANYPMGKGTRWAQYQPALQDALKRIVAHKPQFLVVSLGVDTFEDDPISHFKLTSDDFLRMGAEIASAGIPTLFVMEGGYMVDEIGINAVNTLQGFESAR</sequence>
<dbReference type="PANTHER" id="PTHR10625:SF17">
    <property type="entry name" value="HISTONE DEACETYLASE 8"/>
    <property type="match status" value="1"/>
</dbReference>
<organism evidence="7 8">
    <name type="scientific">Pseudomonas putida</name>
    <name type="common">Arthrobacter siderocapsulatus</name>
    <dbReference type="NCBI Taxonomy" id="303"/>
    <lineage>
        <taxon>Bacteria</taxon>
        <taxon>Pseudomonadati</taxon>
        <taxon>Pseudomonadota</taxon>
        <taxon>Gammaproteobacteria</taxon>
        <taxon>Pseudomonadales</taxon>
        <taxon>Pseudomonadaceae</taxon>
        <taxon>Pseudomonas</taxon>
    </lineage>
</organism>
<dbReference type="GO" id="GO:0046872">
    <property type="term" value="F:metal ion binding"/>
    <property type="evidence" value="ECO:0007669"/>
    <property type="project" value="UniProtKB-KW"/>
</dbReference>
<dbReference type="GO" id="GO:0016787">
    <property type="term" value="F:hydrolase activity"/>
    <property type="evidence" value="ECO:0007669"/>
    <property type="project" value="UniProtKB-KW"/>
</dbReference>
<proteinExistence type="inferred from homology"/>
<dbReference type="CDD" id="cd10001">
    <property type="entry name" value="HDAC_classII_APAH"/>
    <property type="match status" value="1"/>
</dbReference>
<evidence type="ECO:0000259" key="6">
    <source>
        <dbReference type="Pfam" id="PF00850"/>
    </source>
</evidence>
<dbReference type="InterPro" id="IPR000286">
    <property type="entry name" value="HDACs"/>
</dbReference>
<evidence type="ECO:0000256" key="2">
    <source>
        <dbReference type="ARBA" id="ARBA00005947"/>
    </source>
</evidence>
<evidence type="ECO:0000256" key="4">
    <source>
        <dbReference type="ARBA" id="ARBA00022801"/>
    </source>
</evidence>
<evidence type="ECO:0000256" key="1">
    <source>
        <dbReference type="ARBA" id="ARBA00001947"/>
    </source>
</evidence>
<keyword evidence="3" id="KW-0479">Metal-binding</keyword>
<protein>
    <submittedName>
        <fullName evidence="7">Acetylpolyamine aminohydrolase</fullName>
    </submittedName>
</protein>